<dbReference type="InterPro" id="IPR040523">
    <property type="entry name" value="AsnC_trans_reg2"/>
</dbReference>
<keyword evidence="1" id="KW-0456">Lyase</keyword>
<feature type="domain" description="Siroheme decarboxylase AsnC-like ligand binding" evidence="8">
    <location>
        <begin position="70"/>
        <end position="133"/>
    </location>
</feature>
<evidence type="ECO:0000256" key="3">
    <source>
        <dbReference type="ARBA" id="ARBA00023457"/>
    </source>
</evidence>
<dbReference type="PANTHER" id="PTHR43413:SF1">
    <property type="entry name" value="SIROHEME DECARBOXYLASE NIRL SUBUNIT"/>
    <property type="match status" value="1"/>
</dbReference>
<evidence type="ECO:0000256" key="1">
    <source>
        <dbReference type="ARBA" id="ARBA00023239"/>
    </source>
</evidence>
<reference evidence="10 11" key="1">
    <citation type="submission" date="2019-02" db="EMBL/GenBank/DDBJ databases">
        <title>Genomic Encyclopedia of Type Strains, Phase IV (KMG-IV): sequencing the most valuable type-strain genomes for metagenomic binning, comparative biology and taxonomic classification.</title>
        <authorList>
            <person name="Goeker M."/>
        </authorList>
    </citation>
    <scope>NUCLEOTIDE SEQUENCE [LARGE SCALE GENOMIC DNA]</scope>
    <source>
        <strain evidence="10 11">DSM 105135</strain>
    </source>
</reference>
<dbReference type="RefSeq" id="WP_207224665.1">
    <property type="nucleotide sequence ID" value="NZ_SHKX01000013.1"/>
</dbReference>
<comment type="subunit">
    <text evidence="4">Probably forms a complex composed of NirD, NirL, NirG and NirH. All proteins are required for the total conversion of siroheme to didecarboxysiroheme.</text>
</comment>
<dbReference type="AlphaFoldDB" id="A0A4Q7YLU9"/>
<protein>
    <recommendedName>
        <fullName evidence="5">siroheme decarboxylase</fullName>
        <ecNumber evidence="5">4.1.1.111</ecNumber>
    </recommendedName>
</protein>
<evidence type="ECO:0000256" key="5">
    <source>
        <dbReference type="ARBA" id="ARBA00023471"/>
    </source>
</evidence>
<dbReference type="InterPro" id="IPR050684">
    <property type="entry name" value="HTH-Siroheme_Decarb"/>
</dbReference>
<accession>A0A4Q7YLU9</accession>
<feature type="domain" description="Siroheme decarboxylase AsnC-like ligand binding" evidence="8">
    <location>
        <begin position="237"/>
        <end position="323"/>
    </location>
</feature>
<evidence type="ECO:0000259" key="8">
    <source>
        <dbReference type="Pfam" id="PF17805"/>
    </source>
</evidence>
<feature type="domain" description="Siroheme decarboxylase NirL-like HTH" evidence="9">
    <location>
        <begin position="11"/>
        <end position="35"/>
    </location>
</feature>
<proteinExistence type="inferred from homology"/>
<dbReference type="Pfam" id="PF17805">
    <property type="entry name" value="AsnC_trans_reg2"/>
    <property type="match status" value="2"/>
</dbReference>
<dbReference type="EMBL" id="SHKX01000013">
    <property type="protein sequence ID" value="RZU38537.1"/>
    <property type="molecule type" value="Genomic_DNA"/>
</dbReference>
<dbReference type="EC" id="4.1.1.111" evidence="5"/>
<feature type="domain" description="Siroheme decarboxylase NirL-like HTH" evidence="9">
    <location>
        <begin position="182"/>
        <end position="225"/>
    </location>
</feature>
<dbReference type="Pfam" id="PF22451">
    <property type="entry name" value="NirdL-like_HTH"/>
    <property type="match status" value="2"/>
</dbReference>
<comment type="catalytic activity">
    <reaction evidence="7">
        <text>siroheme + 2 H(+) = 12,18-didecarboxysiroheme + 2 CO2</text>
        <dbReference type="Rhea" id="RHEA:19093"/>
        <dbReference type="ChEBI" id="CHEBI:15378"/>
        <dbReference type="ChEBI" id="CHEBI:16526"/>
        <dbReference type="ChEBI" id="CHEBI:60052"/>
        <dbReference type="ChEBI" id="CHEBI:140497"/>
        <dbReference type="EC" id="4.1.1.111"/>
    </reaction>
</comment>
<evidence type="ECO:0000256" key="2">
    <source>
        <dbReference type="ARBA" id="ARBA00023444"/>
    </source>
</evidence>
<evidence type="ECO:0000313" key="10">
    <source>
        <dbReference type="EMBL" id="RZU38537.1"/>
    </source>
</evidence>
<evidence type="ECO:0000256" key="7">
    <source>
        <dbReference type="ARBA" id="ARBA00048470"/>
    </source>
</evidence>
<comment type="function">
    <text evidence="6">Involved in heme d1 biosynthesis. Catalyzes the decarboxylation of siroheme into didecarboxysiroheme.</text>
</comment>
<evidence type="ECO:0000313" key="11">
    <source>
        <dbReference type="Proteomes" id="UP000292423"/>
    </source>
</evidence>
<dbReference type="InterPro" id="IPR053953">
    <property type="entry name" value="NirdL-like_HTH"/>
</dbReference>
<comment type="pathway">
    <text evidence="2">Porphyrin-containing compound metabolism.</text>
</comment>
<organism evidence="10 11">
    <name type="scientific">Fluviicoccus keumensis</name>
    <dbReference type="NCBI Taxonomy" id="1435465"/>
    <lineage>
        <taxon>Bacteria</taxon>
        <taxon>Pseudomonadati</taxon>
        <taxon>Pseudomonadota</taxon>
        <taxon>Gammaproteobacteria</taxon>
        <taxon>Moraxellales</taxon>
        <taxon>Moraxellaceae</taxon>
        <taxon>Fluviicoccus</taxon>
    </lineage>
</organism>
<dbReference type="GO" id="GO:0016829">
    <property type="term" value="F:lyase activity"/>
    <property type="evidence" value="ECO:0007669"/>
    <property type="project" value="UniProtKB-KW"/>
</dbReference>
<dbReference type="Gene3D" id="3.30.70.3460">
    <property type="match status" value="2"/>
</dbReference>
<name>A0A4Q7YLU9_9GAMM</name>
<gene>
    <name evidence="10" type="ORF">EV700_2472</name>
</gene>
<comment type="caution">
    <text evidence="10">The sequence shown here is derived from an EMBL/GenBank/DDBJ whole genome shotgun (WGS) entry which is preliminary data.</text>
</comment>
<sequence length="341" mass="37738">MNSALDPLRLLLDRSQRDLPLVSHPFAELARQLAVEPGGDWTESGVLALFRQARDNGSLSRLGPVFAAHGIGASTLAALAVPEADLPAVIDWINALPQVNHNYRRSHAYNLWFVVTGRDEADVQATLAAIRAAWPELPLLDLPLVNAYYIDLGFGMDDNAHKPLCGVARAERRHTLTPREWALVALIQDGLPLVETPFAALARDWGGSEAEVIATLARWRDEGIVKRYGAVVRHRELGYRANAMCVFDIPPEQLDEVAAKLAAAPEVRLCYERPRRGEAWPYNLFCMVHGKDRDGVLGMVEGLVERLGLMEFRRDVLIGEQRYKQRGAWYAAPAVAARSAA</sequence>
<evidence type="ECO:0000259" key="9">
    <source>
        <dbReference type="Pfam" id="PF22451"/>
    </source>
</evidence>
<evidence type="ECO:0000256" key="6">
    <source>
        <dbReference type="ARBA" id="ARBA00045291"/>
    </source>
</evidence>
<dbReference type="PANTHER" id="PTHR43413">
    <property type="entry name" value="TRANSCRIPTIONAL REGULATOR, ASNC FAMILY"/>
    <property type="match status" value="1"/>
</dbReference>
<dbReference type="Proteomes" id="UP000292423">
    <property type="component" value="Unassembled WGS sequence"/>
</dbReference>
<evidence type="ECO:0000256" key="4">
    <source>
        <dbReference type="ARBA" id="ARBA00023465"/>
    </source>
</evidence>
<comment type="similarity">
    <text evidence="3">Belongs to the Ahb/Nir family.</text>
</comment>
<keyword evidence="11" id="KW-1185">Reference proteome</keyword>